<accession>A0A1D8NB37</accession>
<reference evidence="3 4" key="1">
    <citation type="journal article" date="2016" name="PLoS ONE">
        <title>Sequence Assembly of Yarrowia lipolytica Strain W29/CLIB89 Shows Transposable Element Diversity.</title>
        <authorList>
            <person name="Magnan C."/>
            <person name="Yu J."/>
            <person name="Chang I."/>
            <person name="Jahn E."/>
            <person name="Kanomata Y."/>
            <person name="Wu J."/>
            <person name="Zeller M."/>
            <person name="Oakes M."/>
            <person name="Baldi P."/>
            <person name="Sandmeyer S."/>
        </authorList>
    </citation>
    <scope>NUCLEOTIDE SEQUENCE [LARGE SCALE GENOMIC DNA]</scope>
    <source>
        <strain evidence="4">CLIB89(W29)</strain>
    </source>
</reference>
<evidence type="ECO:0000256" key="1">
    <source>
        <dbReference type="SAM" id="MobiDB-lite"/>
    </source>
</evidence>
<gene>
    <name evidence="3" type="ORF">YALI1_C19833g</name>
</gene>
<dbReference type="AlphaFoldDB" id="A0A1D8NB37"/>
<feature type="transmembrane region" description="Helical" evidence="2">
    <location>
        <begin position="122"/>
        <end position="142"/>
    </location>
</feature>
<evidence type="ECO:0000313" key="3">
    <source>
        <dbReference type="EMBL" id="AOW02850.1"/>
    </source>
</evidence>
<dbReference type="GeneID" id="94583018"/>
<proteinExistence type="predicted"/>
<evidence type="ECO:0000256" key="2">
    <source>
        <dbReference type="SAM" id="Phobius"/>
    </source>
</evidence>
<dbReference type="EMBL" id="CP017555">
    <property type="protein sequence ID" value="AOW02850.1"/>
    <property type="molecule type" value="Genomic_DNA"/>
</dbReference>
<name>A0A1D8NB37_YARLL</name>
<sequence>MMNHPNCQITTTKSPPPNRHHQITTTKSPPQPPASPDHVTRIPQNADSLHVIMWWSVHLLPNSPTLSLLVSTQNDIGQLSDSFQHQHQRHPIRRSRDLSTTHVPHYRFVFASKAAFEDCGTVLYIFFFWFLVFGFVFVFWAWTEISTSCPY</sequence>
<feature type="compositionally biased region" description="Polar residues" evidence="1">
    <location>
        <begin position="1"/>
        <end position="13"/>
    </location>
</feature>
<dbReference type="RefSeq" id="XP_068138487.1">
    <property type="nucleotide sequence ID" value="XM_068282386.1"/>
</dbReference>
<evidence type="ECO:0000313" key="4">
    <source>
        <dbReference type="Proteomes" id="UP000182444"/>
    </source>
</evidence>
<dbReference type="VEuPathDB" id="FungiDB:YALI1_C19833g"/>
<keyword evidence="2" id="KW-1133">Transmembrane helix</keyword>
<dbReference type="Proteomes" id="UP000182444">
    <property type="component" value="Chromosome 1C"/>
</dbReference>
<keyword evidence="2" id="KW-0812">Transmembrane</keyword>
<feature type="region of interest" description="Disordered" evidence="1">
    <location>
        <begin position="1"/>
        <end position="41"/>
    </location>
</feature>
<keyword evidence="2" id="KW-0472">Membrane</keyword>
<protein>
    <submittedName>
        <fullName evidence="3">Uncharacterized protein</fullName>
    </submittedName>
</protein>
<organism evidence="3 4">
    <name type="scientific">Yarrowia lipolytica</name>
    <name type="common">Candida lipolytica</name>
    <dbReference type="NCBI Taxonomy" id="4952"/>
    <lineage>
        <taxon>Eukaryota</taxon>
        <taxon>Fungi</taxon>
        <taxon>Dikarya</taxon>
        <taxon>Ascomycota</taxon>
        <taxon>Saccharomycotina</taxon>
        <taxon>Dipodascomycetes</taxon>
        <taxon>Dipodascales</taxon>
        <taxon>Dipodascales incertae sedis</taxon>
        <taxon>Yarrowia</taxon>
    </lineage>
</organism>